<reference evidence="2 3" key="1">
    <citation type="journal article" date="2010" name="Nature">
        <title>The Ectocarpus genome and the independent evolution of multicellularity in brown algae.</title>
        <authorList>
            <person name="Cock J.M."/>
            <person name="Sterck L."/>
            <person name="Rouze P."/>
            <person name="Scornet D."/>
            <person name="Allen A.E."/>
            <person name="Amoutzias G."/>
            <person name="Anthouard V."/>
            <person name="Artiguenave F."/>
            <person name="Aury J.M."/>
            <person name="Badger J.H."/>
            <person name="Beszteri B."/>
            <person name="Billiau K."/>
            <person name="Bonnet E."/>
            <person name="Bothwell J.H."/>
            <person name="Bowler C."/>
            <person name="Boyen C."/>
            <person name="Brownlee C."/>
            <person name="Carrano C.J."/>
            <person name="Charrier B."/>
            <person name="Cho G.Y."/>
            <person name="Coelho S.M."/>
            <person name="Collen J."/>
            <person name="Corre E."/>
            <person name="Da Silva C."/>
            <person name="Delage L."/>
            <person name="Delaroque N."/>
            <person name="Dittami S.M."/>
            <person name="Doulbeau S."/>
            <person name="Elias M."/>
            <person name="Farnham G."/>
            <person name="Gachon C.M."/>
            <person name="Gschloessl B."/>
            <person name="Heesch S."/>
            <person name="Jabbari K."/>
            <person name="Jubin C."/>
            <person name="Kawai H."/>
            <person name="Kimura K."/>
            <person name="Kloareg B."/>
            <person name="Kupper F.C."/>
            <person name="Lang D."/>
            <person name="Le Bail A."/>
            <person name="Leblanc C."/>
            <person name="Lerouge P."/>
            <person name="Lohr M."/>
            <person name="Lopez P.J."/>
            <person name="Martens C."/>
            <person name="Maumus F."/>
            <person name="Michel G."/>
            <person name="Miranda-Saavedra D."/>
            <person name="Morales J."/>
            <person name="Moreau H."/>
            <person name="Motomura T."/>
            <person name="Nagasato C."/>
            <person name="Napoli C.A."/>
            <person name="Nelson D.R."/>
            <person name="Nyvall-Collen P."/>
            <person name="Peters A.F."/>
            <person name="Pommier C."/>
            <person name="Potin P."/>
            <person name="Poulain J."/>
            <person name="Quesneville H."/>
            <person name="Read B."/>
            <person name="Rensing S.A."/>
            <person name="Ritter A."/>
            <person name="Rousvoal S."/>
            <person name="Samanta M."/>
            <person name="Samson G."/>
            <person name="Schroeder D.C."/>
            <person name="Segurens B."/>
            <person name="Strittmatter M."/>
            <person name="Tonon T."/>
            <person name="Tregear J.W."/>
            <person name="Valentin K."/>
            <person name="von Dassow P."/>
            <person name="Yamagishi T."/>
            <person name="Van de Peer Y."/>
            <person name="Wincker P."/>
        </authorList>
    </citation>
    <scope>NUCLEOTIDE SEQUENCE [LARGE SCALE GENOMIC DNA]</scope>
    <source>
        <strain evidence="3">Ec32 / CCAP1310/4</strain>
    </source>
</reference>
<gene>
    <name evidence="2" type="ORF">Esi_0220_0014</name>
</gene>
<dbReference type="EMBL" id="FN649748">
    <property type="protein sequence ID" value="CBN75932.1"/>
    <property type="molecule type" value="Genomic_DNA"/>
</dbReference>
<evidence type="ECO:0000313" key="2">
    <source>
        <dbReference type="EMBL" id="CBN75932.1"/>
    </source>
</evidence>
<feature type="compositionally biased region" description="Basic and acidic residues" evidence="1">
    <location>
        <begin position="189"/>
        <end position="202"/>
    </location>
</feature>
<feature type="compositionally biased region" description="Low complexity" evidence="1">
    <location>
        <begin position="266"/>
        <end position="276"/>
    </location>
</feature>
<dbReference type="OrthoDB" id="10410491at2759"/>
<proteinExistence type="predicted"/>
<dbReference type="AlphaFoldDB" id="D8LIM2"/>
<dbReference type="InParanoid" id="D8LIM2"/>
<dbReference type="Proteomes" id="UP000002630">
    <property type="component" value="Linkage Group LG23"/>
</dbReference>
<feature type="compositionally biased region" description="Polar residues" evidence="1">
    <location>
        <begin position="291"/>
        <end position="300"/>
    </location>
</feature>
<dbReference type="EMBL" id="FN648399">
    <property type="protein sequence ID" value="CBN75932.1"/>
    <property type="molecule type" value="Genomic_DNA"/>
</dbReference>
<name>D8LIM2_ECTSI</name>
<feature type="compositionally biased region" description="Basic and acidic residues" evidence="1">
    <location>
        <begin position="20"/>
        <end position="31"/>
    </location>
</feature>
<accession>D8LIM2</accession>
<evidence type="ECO:0000313" key="3">
    <source>
        <dbReference type="Proteomes" id="UP000002630"/>
    </source>
</evidence>
<feature type="compositionally biased region" description="Low complexity" evidence="1">
    <location>
        <begin position="65"/>
        <end position="79"/>
    </location>
</feature>
<feature type="region of interest" description="Disordered" evidence="1">
    <location>
        <begin position="1"/>
        <end position="333"/>
    </location>
</feature>
<sequence>MSGWGTPKSAAGDIGGRSPRAVDGREQDRASRRLGLTHSLTSPRAPEPAKPELPARPNSDDLPRPRSLSPPRRNLAPPSVTGSALSARLERASLVRTASSSNGPPIPPPPKTRARFSAKRGELDDVAADGGGGAADGDDVAAAAAAAAPSPAPSRGAEAPLAPPTPATAGSSSSSGGGGRVAALAKAIESQRKAEQAQRPPEDGDETPVMTLPDVITEGLAAGDRRMMDSRSSLPHTVGEEEEEQSPVAVGMGAKRVGRVRGRGGAAAASQRGGPRSTAGGIGASSPVYGTGNSQIQASPQYWVPRKLSRSPMKKNIESAPSYSPATSTRPLW</sequence>
<evidence type="ECO:0000256" key="1">
    <source>
        <dbReference type="SAM" id="MobiDB-lite"/>
    </source>
</evidence>
<protein>
    <submittedName>
        <fullName evidence="2">Uncharacterized protein</fullName>
    </submittedName>
</protein>
<organism evidence="2 3">
    <name type="scientific">Ectocarpus siliculosus</name>
    <name type="common">Brown alga</name>
    <name type="synonym">Conferva siliculosa</name>
    <dbReference type="NCBI Taxonomy" id="2880"/>
    <lineage>
        <taxon>Eukaryota</taxon>
        <taxon>Sar</taxon>
        <taxon>Stramenopiles</taxon>
        <taxon>Ochrophyta</taxon>
        <taxon>PX clade</taxon>
        <taxon>Phaeophyceae</taxon>
        <taxon>Ectocarpales</taxon>
        <taxon>Ectocarpaceae</taxon>
        <taxon>Ectocarpus</taxon>
    </lineage>
</organism>
<feature type="compositionally biased region" description="Polar residues" evidence="1">
    <location>
        <begin position="319"/>
        <end position="333"/>
    </location>
</feature>
<keyword evidence="3" id="KW-1185">Reference proteome</keyword>